<dbReference type="InterPro" id="IPR057748">
    <property type="entry name" value="NFRKB_WH_2"/>
</dbReference>
<feature type="compositionally biased region" description="Basic residues" evidence="3">
    <location>
        <begin position="1139"/>
        <end position="1154"/>
    </location>
</feature>
<feature type="region of interest" description="Disordered" evidence="3">
    <location>
        <begin position="1521"/>
        <end position="1541"/>
    </location>
</feature>
<dbReference type="InterPro" id="IPR024867">
    <property type="entry name" value="NFRKB"/>
</dbReference>
<evidence type="ECO:0000313" key="6">
    <source>
        <dbReference type="Proteomes" id="UP001235939"/>
    </source>
</evidence>
<evidence type="ECO:0000256" key="2">
    <source>
        <dbReference type="ARBA" id="ARBA00023242"/>
    </source>
</evidence>
<feature type="compositionally biased region" description="Pro residues" evidence="3">
    <location>
        <begin position="1251"/>
        <end position="1274"/>
    </location>
</feature>
<dbReference type="EMBL" id="CP092864">
    <property type="protein sequence ID" value="UYV63246.1"/>
    <property type="molecule type" value="Genomic_DNA"/>
</dbReference>
<reference evidence="5 6" key="1">
    <citation type="submission" date="2022-01" db="EMBL/GenBank/DDBJ databases">
        <title>A chromosomal length assembly of Cordylochernes scorpioides.</title>
        <authorList>
            <person name="Zeh D."/>
            <person name="Zeh J."/>
        </authorList>
    </citation>
    <scope>NUCLEOTIDE SEQUENCE [LARGE SCALE GENOMIC DNA]</scope>
    <source>
        <strain evidence="5">IN4F17</strain>
        <tissue evidence="5">Whole Body</tissue>
    </source>
</reference>
<dbReference type="Gene3D" id="1.10.10.2430">
    <property type="entry name" value="NFRKB winged helix-like domain"/>
    <property type="match status" value="1"/>
</dbReference>
<feature type="region of interest" description="Disordered" evidence="3">
    <location>
        <begin position="1"/>
        <end position="27"/>
    </location>
</feature>
<proteinExistence type="predicted"/>
<feature type="compositionally biased region" description="Polar residues" evidence="3">
    <location>
        <begin position="17"/>
        <end position="27"/>
    </location>
</feature>
<comment type="subcellular location">
    <subcellularLocation>
        <location evidence="1">Nucleus</location>
    </subcellularLocation>
</comment>
<evidence type="ECO:0000256" key="3">
    <source>
        <dbReference type="SAM" id="MobiDB-lite"/>
    </source>
</evidence>
<evidence type="ECO:0000259" key="4">
    <source>
        <dbReference type="PROSITE" id="PS51916"/>
    </source>
</evidence>
<dbReference type="InterPro" id="IPR025220">
    <property type="entry name" value="NFRKB_WH_1"/>
</dbReference>
<dbReference type="InterPro" id="IPR029526">
    <property type="entry name" value="PGBD"/>
</dbReference>
<gene>
    <name evidence="5" type="ORF">LAZ67_2003544</name>
</gene>
<dbReference type="Proteomes" id="UP001235939">
    <property type="component" value="Chromosome 02"/>
</dbReference>
<feature type="region of interest" description="Disordered" evidence="3">
    <location>
        <begin position="1138"/>
        <end position="1231"/>
    </location>
</feature>
<keyword evidence="6" id="KW-1185">Reference proteome</keyword>
<feature type="compositionally biased region" description="Pro residues" evidence="3">
    <location>
        <begin position="1530"/>
        <end position="1541"/>
    </location>
</feature>
<feature type="compositionally biased region" description="Acidic residues" evidence="3">
    <location>
        <begin position="493"/>
        <end position="505"/>
    </location>
</feature>
<name>A0ABY6K324_9ARAC</name>
<feature type="region of interest" description="Disordered" evidence="3">
    <location>
        <begin position="796"/>
        <end position="828"/>
    </location>
</feature>
<evidence type="ECO:0000256" key="1">
    <source>
        <dbReference type="ARBA" id="ARBA00004123"/>
    </source>
</evidence>
<dbReference type="PANTHER" id="PTHR13052:SF3">
    <property type="entry name" value="NUCLEAR FACTOR RELATED TO KAPPA-B-BINDING PROTEIN"/>
    <property type="match status" value="1"/>
</dbReference>
<dbReference type="Pfam" id="PF25793">
    <property type="entry name" value="WHD_2nd_NFRKB"/>
    <property type="match status" value="1"/>
</dbReference>
<keyword evidence="2" id="KW-0539">Nucleus</keyword>
<feature type="compositionally biased region" description="Low complexity" evidence="3">
    <location>
        <begin position="1432"/>
        <end position="1441"/>
    </location>
</feature>
<dbReference type="InterPro" id="IPR038106">
    <property type="entry name" value="NFRKB_winged_sf"/>
</dbReference>
<dbReference type="PROSITE" id="PS51916">
    <property type="entry name" value="DEUBAD"/>
    <property type="match status" value="1"/>
</dbReference>
<feature type="region of interest" description="Disordered" evidence="3">
    <location>
        <begin position="477"/>
        <end position="507"/>
    </location>
</feature>
<feature type="compositionally biased region" description="Polar residues" evidence="3">
    <location>
        <begin position="1187"/>
        <end position="1208"/>
    </location>
</feature>
<accession>A0ABY6K324</accession>
<dbReference type="CDD" id="cd21865">
    <property type="entry name" value="DEUBAD_NFRKB"/>
    <property type="match status" value="1"/>
</dbReference>
<dbReference type="Pfam" id="PF13843">
    <property type="entry name" value="DDE_Tnp_1_7"/>
    <property type="match status" value="1"/>
</dbReference>
<protein>
    <submittedName>
        <fullName evidence="5">NFRKB</fullName>
    </submittedName>
</protein>
<feature type="domain" description="DEUBAD" evidence="4">
    <location>
        <begin position="523"/>
        <end position="641"/>
    </location>
</feature>
<evidence type="ECO:0000313" key="5">
    <source>
        <dbReference type="EMBL" id="UYV63246.1"/>
    </source>
</evidence>
<organism evidence="5 6">
    <name type="scientific">Cordylochernes scorpioides</name>
    <dbReference type="NCBI Taxonomy" id="51811"/>
    <lineage>
        <taxon>Eukaryota</taxon>
        <taxon>Metazoa</taxon>
        <taxon>Ecdysozoa</taxon>
        <taxon>Arthropoda</taxon>
        <taxon>Chelicerata</taxon>
        <taxon>Arachnida</taxon>
        <taxon>Pseudoscorpiones</taxon>
        <taxon>Cheliferoidea</taxon>
        <taxon>Chernetidae</taxon>
        <taxon>Cordylochernes</taxon>
    </lineage>
</organism>
<feature type="compositionally biased region" description="Basic and acidic residues" evidence="3">
    <location>
        <begin position="1"/>
        <end position="11"/>
    </location>
</feature>
<sequence length="1541" mass="172989">MEDEILNKNFDDDSETENYSLNESSDVSTDEECDSILTTVQMSSSNCFIGKNGYRWNKNHAIIGRTRSHNIITHLPGLKGPAKPKPNCGIDIFNLFFTAAIIKQISEFTNAKIEEFRQRISDLTKSTYSNFTSEIEIRAFLGLLYLAGVYKSGHENVESLFASDGTGRDIFRSVMSVKRFLFLLLCIRFDNFKTRCKEDRLSPIRDIFQTIIEKFQSCYTPAEYLTVDEMLVGFRGKCPFKIYIPSKPNKYGIKIVILADSRTHYMYNAMVYTGKSKTPKSKELSLPTQIVLDISRPLWKSNRNITADNWFTSIELVDKLKEHGLTYLGTMRKNKPQIPPQFQPHPKRESGTSIFGFSGTKTLVSYVPKKRKSVILISSMHHDNKCDETTGKPDIIMDYNLTKGGVDTIDQMVSNFSTSRRSRRWPLALFYALLDITALNSYIIFNYQIDKKDQKERSNFIVDLGRSLIDEHLATPWPDDMEEYSSSEPEVSSLEEEEEEDDSSDGEPLVEKCLLGDTVLALPHDLCDQREVFFSVISRSTWDEVLSPQQKAHLSKFLPQFDESIDRQEKDKTLNLLFSGENFRFGNPLERFFTKLKTGFFTPHVVHIRKSIQKAMYREYRFQQLNYYYHLIQEVIISRTMLLDSAAAMPPPHPIRVSSRFSSHSHRPNLVEERTKWRYFNELQKVREECKELDTSEEDENYPDKNVPKTTKKLKKQMQNLESALSPDMTRISSAIPSFLDLGASPLPILPEVTEDRYKELLIRHKRRRQSKESLPELETEGISLDDILTRTNITKRPLVKNEAPPAKKKIKEEPKPSPEGSQPEDEVDIMSDGEERMTPTGLSYPCCFFSLLRDFFYETPEQKMSASKLEEKVKNWQELPTTLEWALLHDNWTEYVPSALKFLAGDLIGIVPENFVPYLDYKEKQQQWQWIGAGRDSEELLGSLCQHWIENREDVFMEGMECNQGAVPPPRVLTDWSVRPTTELEKKLYQDQECVRYQNPHRAFTFRVHGYESVVGPVKGVYGKESGVNKAREHSLLVSDRPPFVTILSLVRDAAARLPNGEGTRADICELLKDSQYLAPANDQQIHTVVSGALDRLHYEKDPCVKYDVNRKLWIYLHRNRTEEEFERIHQAQAAAAKAKKAIQKNKIPRIQKNKSEPESAEPPKGTVSPRTQSSPKPKPVVRSLSLPNTQTASKPAATEASTSQEAPLSMLVPSPNSRPPSQGSLPSPKTVIANVNAAQFVGQNSSEPPHSPSPPVQQVVQPPPPQQPPSQPPISELCPSSPSWVGQPPVLHPPKRTATTTSTVTSQALSGFQTIVIKQEGGKPIATAIPLSAKTKPMMTRVMSLGNLVAKPNPSATATPTTAFRFQTGGSFMQPVVSGTPIQLATTSAKLQAVSAMTSTSVAPKLFTLNQGVLQFDPSSTQTSPSMILTSAPNSTTASPTVLLTTQGTLKPTVSVANTNQAYVMTTPGGSSNAVVMAATQRGTIAPINIKALQGIKVIPMAQAVKGGQHLLARIITPTGPTGQITLRPPPLPNSSPKE</sequence>
<feature type="region of interest" description="Disordered" evidence="3">
    <location>
        <begin position="1244"/>
        <end position="1306"/>
    </location>
</feature>
<dbReference type="Pfam" id="PF14465">
    <property type="entry name" value="WHD_1st_NFRKB"/>
    <property type="match status" value="1"/>
</dbReference>
<feature type="region of interest" description="Disordered" evidence="3">
    <location>
        <begin position="1422"/>
        <end position="1441"/>
    </location>
</feature>
<dbReference type="InterPro" id="IPR044867">
    <property type="entry name" value="DEUBAD_dom"/>
</dbReference>
<dbReference type="PANTHER" id="PTHR13052">
    <property type="entry name" value="NFRKB-RELATED"/>
    <property type="match status" value="1"/>
</dbReference>
<feature type="compositionally biased region" description="Polar residues" evidence="3">
    <location>
        <begin position="1422"/>
        <end position="1431"/>
    </location>
</feature>